<keyword evidence="3 7" id="KW-0813">Transport</keyword>
<feature type="transmembrane region" description="Helical" evidence="9">
    <location>
        <begin position="357"/>
        <end position="380"/>
    </location>
</feature>
<feature type="transmembrane region" description="Helical" evidence="9">
    <location>
        <begin position="455"/>
        <end position="476"/>
    </location>
</feature>
<evidence type="ECO:0000259" key="10">
    <source>
        <dbReference type="PROSITE" id="PS50850"/>
    </source>
</evidence>
<keyword evidence="5 9" id="KW-1133">Transmembrane helix</keyword>
<feature type="transmembrane region" description="Helical" evidence="9">
    <location>
        <begin position="132"/>
        <end position="150"/>
    </location>
</feature>
<feature type="transmembrane region" description="Helical" evidence="9">
    <location>
        <begin position="75"/>
        <end position="98"/>
    </location>
</feature>
<evidence type="ECO:0000256" key="4">
    <source>
        <dbReference type="ARBA" id="ARBA00022692"/>
    </source>
</evidence>
<feature type="transmembrane region" description="Helical" evidence="9">
    <location>
        <begin position="202"/>
        <end position="221"/>
    </location>
</feature>
<keyword evidence="12" id="KW-1185">Reference proteome</keyword>
<gene>
    <name evidence="11" type="ORF">BU16DRAFT_595440</name>
</gene>
<evidence type="ECO:0000256" key="5">
    <source>
        <dbReference type="ARBA" id="ARBA00022989"/>
    </source>
</evidence>
<sequence length="523" mass="57657">MGLITSGNKAKKLAVGPELAALLPQDPKPWYLTRHLLMLNLVLMVPLFSTASIGYDGSMMNGLQSLPIWRAYFKHPTASILGTMNAVYPIGKFFGVFLTAWTGDRYGRKLPMYIGFLLLILGAGLQGGAKNVAMFIIARLILGFGTAFVAQPSPILIAELAYPLHRGRITAIYYSTYYVGGIIAAWGTYGTSHLHTQYSWRIPSYIQGALPVIQLLFLYFVPESPRWLIAKGRHAEAHAILSKYHAGGDTASPLVAFELAEMEGSIQTEQTVTSETSYLDLFRTAPNRRRTLIAMIVGFYGTWSGIAIIAYYLTLVLDTIGITDTSSQVLINGLTQVFNLVVSITSALLIDRIGRRPLWLVAIAGMLCSYIAWTALSASFAHSHDAAVGRSVLAFIFLYKLFYDGSFSPMLLAYPIEIFPYTLRGRGVTVSIATNQVALIISQFVNPIALTKIGWRYYIVFCVLLAVFWGLVWFLFPETNGRSLEEIAEVFDGGRIPVGKLDGEGEEEEGDGKGVEVREEVVR</sequence>
<dbReference type="PROSITE" id="PS00216">
    <property type="entry name" value="SUGAR_TRANSPORT_1"/>
    <property type="match status" value="1"/>
</dbReference>
<evidence type="ECO:0000256" key="9">
    <source>
        <dbReference type="SAM" id="Phobius"/>
    </source>
</evidence>
<evidence type="ECO:0000256" key="1">
    <source>
        <dbReference type="ARBA" id="ARBA00004141"/>
    </source>
</evidence>
<feature type="domain" description="Major facilitator superfamily (MFS) profile" evidence="10">
    <location>
        <begin position="42"/>
        <end position="480"/>
    </location>
</feature>
<name>A0A6A6QFP2_9PEZI</name>
<dbReference type="InterPro" id="IPR050360">
    <property type="entry name" value="MFS_Sugar_Transporters"/>
</dbReference>
<feature type="transmembrane region" description="Helical" evidence="9">
    <location>
        <begin position="292"/>
        <end position="317"/>
    </location>
</feature>
<feature type="compositionally biased region" description="Basic and acidic residues" evidence="8">
    <location>
        <begin position="511"/>
        <end position="523"/>
    </location>
</feature>
<feature type="transmembrane region" description="Helical" evidence="9">
    <location>
        <begin position="392"/>
        <end position="416"/>
    </location>
</feature>
<feature type="transmembrane region" description="Helical" evidence="9">
    <location>
        <begin position="329"/>
        <end position="350"/>
    </location>
</feature>
<reference evidence="11" key="1">
    <citation type="journal article" date="2020" name="Stud. Mycol.">
        <title>101 Dothideomycetes genomes: a test case for predicting lifestyles and emergence of pathogens.</title>
        <authorList>
            <person name="Haridas S."/>
            <person name="Albert R."/>
            <person name="Binder M."/>
            <person name="Bloem J."/>
            <person name="Labutti K."/>
            <person name="Salamov A."/>
            <person name="Andreopoulos B."/>
            <person name="Baker S."/>
            <person name="Barry K."/>
            <person name="Bills G."/>
            <person name="Bluhm B."/>
            <person name="Cannon C."/>
            <person name="Castanera R."/>
            <person name="Culley D."/>
            <person name="Daum C."/>
            <person name="Ezra D."/>
            <person name="Gonzalez J."/>
            <person name="Henrissat B."/>
            <person name="Kuo A."/>
            <person name="Liang C."/>
            <person name="Lipzen A."/>
            <person name="Lutzoni F."/>
            <person name="Magnuson J."/>
            <person name="Mondo S."/>
            <person name="Nolan M."/>
            <person name="Ohm R."/>
            <person name="Pangilinan J."/>
            <person name="Park H.-J."/>
            <person name="Ramirez L."/>
            <person name="Alfaro M."/>
            <person name="Sun H."/>
            <person name="Tritt A."/>
            <person name="Yoshinaga Y."/>
            <person name="Zwiers L.-H."/>
            <person name="Turgeon B."/>
            <person name="Goodwin S."/>
            <person name="Spatafora J."/>
            <person name="Crous P."/>
            <person name="Grigoriev I."/>
        </authorList>
    </citation>
    <scope>NUCLEOTIDE SEQUENCE</scope>
    <source>
        <strain evidence="11">CBS 269.34</strain>
    </source>
</reference>
<feature type="region of interest" description="Disordered" evidence="8">
    <location>
        <begin position="499"/>
        <end position="523"/>
    </location>
</feature>
<dbReference type="Gene3D" id="1.20.1250.20">
    <property type="entry name" value="MFS general substrate transporter like domains"/>
    <property type="match status" value="1"/>
</dbReference>
<dbReference type="PROSITE" id="PS50850">
    <property type="entry name" value="MFS"/>
    <property type="match status" value="1"/>
</dbReference>
<dbReference type="InterPro" id="IPR036259">
    <property type="entry name" value="MFS_trans_sf"/>
</dbReference>
<organism evidence="11 12">
    <name type="scientific">Lophium mytilinum</name>
    <dbReference type="NCBI Taxonomy" id="390894"/>
    <lineage>
        <taxon>Eukaryota</taxon>
        <taxon>Fungi</taxon>
        <taxon>Dikarya</taxon>
        <taxon>Ascomycota</taxon>
        <taxon>Pezizomycotina</taxon>
        <taxon>Dothideomycetes</taxon>
        <taxon>Pleosporomycetidae</taxon>
        <taxon>Mytilinidiales</taxon>
        <taxon>Mytilinidiaceae</taxon>
        <taxon>Lophium</taxon>
    </lineage>
</organism>
<dbReference type="OrthoDB" id="6133115at2759"/>
<dbReference type="Proteomes" id="UP000799750">
    <property type="component" value="Unassembled WGS sequence"/>
</dbReference>
<dbReference type="GO" id="GO:0005351">
    <property type="term" value="F:carbohydrate:proton symporter activity"/>
    <property type="evidence" value="ECO:0007669"/>
    <property type="project" value="TreeGrafter"/>
</dbReference>
<dbReference type="InterPro" id="IPR003663">
    <property type="entry name" value="Sugar/inositol_transpt"/>
</dbReference>
<dbReference type="FunFam" id="1.20.1250.20:FF:000117">
    <property type="entry name" value="MFS hexose transporter"/>
    <property type="match status" value="1"/>
</dbReference>
<dbReference type="InterPro" id="IPR005828">
    <property type="entry name" value="MFS_sugar_transport-like"/>
</dbReference>
<keyword evidence="6 9" id="KW-0472">Membrane</keyword>
<evidence type="ECO:0000256" key="2">
    <source>
        <dbReference type="ARBA" id="ARBA00010992"/>
    </source>
</evidence>
<feature type="transmembrane region" description="Helical" evidence="9">
    <location>
        <begin position="428"/>
        <end position="449"/>
    </location>
</feature>
<dbReference type="InterPro" id="IPR020846">
    <property type="entry name" value="MFS_dom"/>
</dbReference>
<dbReference type="EMBL" id="MU004196">
    <property type="protein sequence ID" value="KAF2490844.1"/>
    <property type="molecule type" value="Genomic_DNA"/>
</dbReference>
<evidence type="ECO:0000256" key="7">
    <source>
        <dbReference type="RuleBase" id="RU003346"/>
    </source>
</evidence>
<proteinExistence type="inferred from homology"/>
<comment type="subcellular location">
    <subcellularLocation>
        <location evidence="1">Membrane</location>
        <topology evidence="1">Multi-pass membrane protein</topology>
    </subcellularLocation>
</comment>
<dbReference type="Pfam" id="PF00083">
    <property type="entry name" value="Sugar_tr"/>
    <property type="match status" value="1"/>
</dbReference>
<protein>
    <submittedName>
        <fullName evidence="11">General substrate transporter</fullName>
    </submittedName>
</protein>
<accession>A0A6A6QFP2</accession>
<dbReference type="SUPFAM" id="SSF103473">
    <property type="entry name" value="MFS general substrate transporter"/>
    <property type="match status" value="1"/>
</dbReference>
<keyword evidence="4 9" id="KW-0812">Transmembrane</keyword>
<evidence type="ECO:0000313" key="11">
    <source>
        <dbReference type="EMBL" id="KAF2490844.1"/>
    </source>
</evidence>
<dbReference type="PANTHER" id="PTHR48022:SF3">
    <property type="entry name" value="HEXOSE TRANSPORTER PROTEIN (AFU_ORTHOLOGUE AFUA_8G04480)-RELATED"/>
    <property type="match status" value="1"/>
</dbReference>
<dbReference type="GO" id="GO:0016020">
    <property type="term" value="C:membrane"/>
    <property type="evidence" value="ECO:0007669"/>
    <property type="project" value="UniProtKB-SubCell"/>
</dbReference>
<evidence type="ECO:0000256" key="6">
    <source>
        <dbReference type="ARBA" id="ARBA00023136"/>
    </source>
</evidence>
<dbReference type="AlphaFoldDB" id="A0A6A6QFP2"/>
<dbReference type="NCBIfam" id="TIGR00879">
    <property type="entry name" value="SP"/>
    <property type="match status" value="1"/>
</dbReference>
<evidence type="ECO:0000313" key="12">
    <source>
        <dbReference type="Proteomes" id="UP000799750"/>
    </source>
</evidence>
<feature type="transmembrane region" description="Helical" evidence="9">
    <location>
        <begin position="171"/>
        <end position="190"/>
    </location>
</feature>
<feature type="transmembrane region" description="Helical" evidence="9">
    <location>
        <begin position="110"/>
        <end position="126"/>
    </location>
</feature>
<comment type="similarity">
    <text evidence="2 7">Belongs to the major facilitator superfamily. Sugar transporter (TC 2.A.1.1) family.</text>
</comment>
<evidence type="ECO:0000256" key="8">
    <source>
        <dbReference type="SAM" id="MobiDB-lite"/>
    </source>
</evidence>
<dbReference type="InterPro" id="IPR005829">
    <property type="entry name" value="Sugar_transporter_CS"/>
</dbReference>
<dbReference type="PANTHER" id="PTHR48022">
    <property type="entry name" value="PLASTIDIC GLUCOSE TRANSPORTER 4"/>
    <property type="match status" value="1"/>
</dbReference>
<feature type="transmembrane region" description="Helical" evidence="9">
    <location>
        <begin position="36"/>
        <end position="55"/>
    </location>
</feature>
<evidence type="ECO:0000256" key="3">
    <source>
        <dbReference type="ARBA" id="ARBA00022448"/>
    </source>
</evidence>